<reference evidence="1" key="1">
    <citation type="journal article" date="2021" name="PeerJ">
        <title>Extensive microbial diversity within the chicken gut microbiome revealed by metagenomics and culture.</title>
        <authorList>
            <person name="Gilroy R."/>
            <person name="Ravi A."/>
            <person name="Getino M."/>
            <person name="Pursley I."/>
            <person name="Horton D.L."/>
            <person name="Alikhan N.F."/>
            <person name="Baker D."/>
            <person name="Gharbi K."/>
            <person name="Hall N."/>
            <person name="Watson M."/>
            <person name="Adriaenssens E.M."/>
            <person name="Foster-Nyarko E."/>
            <person name="Jarju S."/>
            <person name="Secka A."/>
            <person name="Antonio M."/>
            <person name="Oren A."/>
            <person name="Chaudhuri R.R."/>
            <person name="La Ragione R."/>
            <person name="Hildebrand F."/>
            <person name="Pallen M.J."/>
        </authorList>
    </citation>
    <scope>NUCLEOTIDE SEQUENCE</scope>
    <source>
        <strain evidence="1">Gambia15-2214</strain>
    </source>
</reference>
<sequence>MKHTQWDIFCEFRDTFKKQCQEWNTSFQDVLQPLQRAVAIDTPYYPVETSVVYNNSLNDVQPEDDIKAIIIGDNPGKDEQRSYNRRYLVGQSGKIASSFYAKNPELGIDFRKNTIILNKTPVHTAKTIHLRSLAKGNSAVSKLIVDSQVWMAKKTAALHQQLLAASCSDSLPCELHIVGYGELKNKGIFIPYRDALHATYKENPQAWESVRVYQHYSMNRFSIDLKSFAEKNNISELPLAEQLAAVGKFHRDEIFPL</sequence>
<reference evidence="1" key="2">
    <citation type="submission" date="2021-04" db="EMBL/GenBank/DDBJ databases">
        <authorList>
            <person name="Gilroy R."/>
        </authorList>
    </citation>
    <scope>NUCLEOTIDE SEQUENCE</scope>
    <source>
        <strain evidence="1">Gambia15-2214</strain>
    </source>
</reference>
<accession>A0A9E2NXZ1</accession>
<comment type="caution">
    <text evidence="1">The sequence shown here is derived from an EMBL/GenBank/DDBJ whole genome shotgun (WGS) entry which is preliminary data.</text>
</comment>
<evidence type="ECO:0000313" key="1">
    <source>
        <dbReference type="EMBL" id="MBU3849151.1"/>
    </source>
</evidence>
<name>A0A9E2NXZ1_9SPIR</name>
<dbReference type="Proteomes" id="UP000823914">
    <property type="component" value="Unassembled WGS sequence"/>
</dbReference>
<dbReference type="AlphaFoldDB" id="A0A9E2NXZ1"/>
<gene>
    <name evidence="1" type="ORF">IAA16_01135</name>
</gene>
<organism evidence="1 2">
    <name type="scientific">Candidatus Treponema excrementipullorum</name>
    <dbReference type="NCBI Taxonomy" id="2838768"/>
    <lineage>
        <taxon>Bacteria</taxon>
        <taxon>Pseudomonadati</taxon>
        <taxon>Spirochaetota</taxon>
        <taxon>Spirochaetia</taxon>
        <taxon>Spirochaetales</taxon>
        <taxon>Treponemataceae</taxon>
        <taxon>Treponema</taxon>
    </lineage>
</organism>
<dbReference type="EMBL" id="JAHLFV010000026">
    <property type="protein sequence ID" value="MBU3849151.1"/>
    <property type="molecule type" value="Genomic_DNA"/>
</dbReference>
<proteinExistence type="predicted"/>
<evidence type="ECO:0000313" key="2">
    <source>
        <dbReference type="Proteomes" id="UP000823914"/>
    </source>
</evidence>
<protein>
    <submittedName>
        <fullName evidence="1">Uncharacterized protein</fullName>
    </submittedName>
</protein>